<evidence type="ECO:0000256" key="1">
    <source>
        <dbReference type="SAM" id="Phobius"/>
    </source>
</evidence>
<evidence type="ECO:0000313" key="2">
    <source>
        <dbReference type="EMBL" id="QAU06275.1"/>
    </source>
</evidence>
<proteinExistence type="predicted"/>
<organism evidence="2 3">
    <name type="scientific">Gordonia phage Rickmore</name>
    <dbReference type="NCBI Taxonomy" id="2507854"/>
    <lineage>
        <taxon>Viruses</taxon>
        <taxon>Duplodnaviria</taxon>
        <taxon>Heunggongvirae</taxon>
        <taxon>Uroviricota</taxon>
        <taxon>Caudoviricetes</taxon>
        <taxon>Deejayvirinae</taxon>
        <taxon>Kenoshavirus</taxon>
        <taxon>Kenoshavirus rickmore</taxon>
    </lineage>
</organism>
<protein>
    <submittedName>
        <fullName evidence="2">Uncharacterized protein</fullName>
    </submittedName>
</protein>
<keyword evidence="1" id="KW-0472">Membrane</keyword>
<sequence length="30" mass="3264">MQEIVIPIVIAAIIFAIYMAAPKIAGYNTK</sequence>
<name>A0A410TB81_9CAUD</name>
<evidence type="ECO:0000313" key="3">
    <source>
        <dbReference type="Proteomes" id="UP000290536"/>
    </source>
</evidence>
<dbReference type="EMBL" id="MK376953">
    <property type="protein sequence ID" value="QAU06275.1"/>
    <property type="molecule type" value="Genomic_DNA"/>
</dbReference>
<dbReference type="KEGG" id="vg:55613829"/>
<feature type="transmembrane region" description="Helical" evidence="1">
    <location>
        <begin position="6"/>
        <end position="25"/>
    </location>
</feature>
<reference evidence="2 3" key="1">
    <citation type="submission" date="2019-01" db="EMBL/GenBank/DDBJ databases">
        <authorList>
            <person name="Mendiola A."/>
            <person name="Dhungana S."/>
            <person name="Koga A.P."/>
            <person name="Garlena R.A."/>
            <person name="Russell D.A."/>
            <person name="Pope W.H."/>
            <person name="Jacobs-Sera D."/>
            <person name="Hatfull G.F."/>
        </authorList>
    </citation>
    <scope>NUCLEOTIDE SEQUENCE [LARGE SCALE GENOMIC DNA]</scope>
</reference>
<gene>
    <name evidence="2" type="primary">41</name>
    <name evidence="2" type="ORF">SEA_RICKMORE_41</name>
</gene>
<keyword evidence="3" id="KW-1185">Reference proteome</keyword>
<accession>A0A410TB81</accession>
<keyword evidence="1" id="KW-1133">Transmembrane helix</keyword>
<dbReference type="GeneID" id="55613829"/>
<keyword evidence="1" id="KW-0812">Transmembrane</keyword>
<dbReference type="RefSeq" id="YP_009843538.1">
    <property type="nucleotide sequence ID" value="NC_048749.1"/>
</dbReference>
<dbReference type="Proteomes" id="UP000290536">
    <property type="component" value="Segment"/>
</dbReference>